<proteinExistence type="predicted"/>
<name>A0A246RYM4_9GAMM</name>
<keyword evidence="2" id="KW-1185">Reference proteome</keyword>
<gene>
    <name evidence="1" type="ORF">JI62_16840</name>
</gene>
<accession>A0A246RYM4</accession>
<dbReference type="CDD" id="cd16377">
    <property type="entry name" value="23S_rRNA_IVP_like"/>
    <property type="match status" value="1"/>
</dbReference>
<dbReference type="InterPro" id="IPR012657">
    <property type="entry name" value="23S_rRNA-intervening_sequence"/>
</dbReference>
<dbReference type="SUPFAM" id="SSF158446">
    <property type="entry name" value="IVS-encoded protein-like"/>
    <property type="match status" value="1"/>
</dbReference>
<protein>
    <recommendedName>
        <fullName evidence="3">Four helix bundle protein</fullName>
    </recommendedName>
</protein>
<sequence length="125" mass="13873">MLVVRGRVVRKHQQLRVWQEAMELVVTIYSMTSAFPSVERYGLASQMQRAAVSVPSNIAEGAARGSKPDFLRFLHIARGSLSELETQCQIAQRLGYMDDISALELAINSVFSQLGGLIRHLKASL</sequence>
<dbReference type="PANTHER" id="PTHR38471">
    <property type="entry name" value="FOUR HELIX BUNDLE PROTEIN"/>
    <property type="match status" value="1"/>
</dbReference>
<dbReference type="AlphaFoldDB" id="A0A246RYM4"/>
<dbReference type="InterPro" id="IPR036583">
    <property type="entry name" value="23S_rRNA_IVS_sf"/>
</dbReference>
<dbReference type="Gene3D" id="1.20.1440.60">
    <property type="entry name" value="23S rRNA-intervening sequence"/>
    <property type="match status" value="1"/>
</dbReference>
<reference evidence="1 2" key="1">
    <citation type="submission" date="2014-08" db="EMBL/GenBank/DDBJ databases">
        <title>Draft genome sequence of a novel L-asparaginase producing marine bacterium, Halomonas campaniensis.</title>
        <authorList>
            <person name="Sundarakrishnan B."/>
            <person name="Moushumi Priya A."/>
            <person name="Raman G."/>
            <person name="Sakthivel N."/>
            <person name="Park S."/>
            <person name="Jayachandran S."/>
        </authorList>
    </citation>
    <scope>NUCLEOTIDE SEQUENCE [LARGE SCALE GENOMIC DNA]</scope>
    <source>
        <strain evidence="1 2">SK03</strain>
    </source>
</reference>
<dbReference type="Pfam" id="PF05635">
    <property type="entry name" value="23S_rRNA_IVP"/>
    <property type="match status" value="1"/>
</dbReference>
<organism evidence="1 2">
    <name type="scientific">Halomonas campaniensis</name>
    <dbReference type="NCBI Taxonomy" id="213554"/>
    <lineage>
        <taxon>Bacteria</taxon>
        <taxon>Pseudomonadati</taxon>
        <taxon>Pseudomonadota</taxon>
        <taxon>Gammaproteobacteria</taxon>
        <taxon>Oceanospirillales</taxon>
        <taxon>Halomonadaceae</taxon>
        <taxon>Halomonas</taxon>
    </lineage>
</organism>
<dbReference type="Proteomes" id="UP000197334">
    <property type="component" value="Unassembled WGS sequence"/>
</dbReference>
<evidence type="ECO:0000313" key="1">
    <source>
        <dbReference type="EMBL" id="OWV29258.1"/>
    </source>
</evidence>
<evidence type="ECO:0008006" key="3">
    <source>
        <dbReference type="Google" id="ProtNLM"/>
    </source>
</evidence>
<evidence type="ECO:0000313" key="2">
    <source>
        <dbReference type="Proteomes" id="UP000197334"/>
    </source>
</evidence>
<comment type="caution">
    <text evidence="1">The sequence shown here is derived from an EMBL/GenBank/DDBJ whole genome shotgun (WGS) entry which is preliminary data.</text>
</comment>
<dbReference type="NCBIfam" id="TIGR02436">
    <property type="entry name" value="four helix bundle protein"/>
    <property type="match status" value="1"/>
</dbReference>
<dbReference type="PANTHER" id="PTHR38471:SF2">
    <property type="entry name" value="FOUR HELIX BUNDLE PROTEIN"/>
    <property type="match status" value="1"/>
</dbReference>
<dbReference type="EMBL" id="JPUA01000034">
    <property type="protein sequence ID" value="OWV29258.1"/>
    <property type="molecule type" value="Genomic_DNA"/>
</dbReference>